<name>A0A068WMQ5_ECHGR</name>
<reference evidence="4" key="3">
    <citation type="submission" date="2020-10" db="UniProtKB">
        <authorList>
            <consortium name="WormBaseParasite"/>
        </authorList>
    </citation>
    <scope>IDENTIFICATION</scope>
</reference>
<organism evidence="2">
    <name type="scientific">Echinococcus granulosus</name>
    <name type="common">Hydatid tapeworm</name>
    <dbReference type="NCBI Taxonomy" id="6210"/>
    <lineage>
        <taxon>Eukaryota</taxon>
        <taxon>Metazoa</taxon>
        <taxon>Spiralia</taxon>
        <taxon>Lophotrochozoa</taxon>
        <taxon>Platyhelminthes</taxon>
        <taxon>Cestoda</taxon>
        <taxon>Eucestoda</taxon>
        <taxon>Cyclophyllidea</taxon>
        <taxon>Taeniidae</taxon>
        <taxon>Echinococcus</taxon>
        <taxon>Echinococcus granulosus group</taxon>
    </lineage>
</organism>
<feature type="compositionally biased region" description="Polar residues" evidence="1">
    <location>
        <begin position="1"/>
        <end position="20"/>
    </location>
</feature>
<sequence length="98" mass="10938">MSTRVSVHTQANTPTYTPSQHAYLPEDTRAALLLFVKFVTPINLLPPICYTLSFETHFHLLSPPPTPCPPLSHGRSDTEQANTNYNYSYTNACSVTKL</sequence>
<dbReference type="Proteomes" id="UP000492820">
    <property type="component" value="Unassembled WGS sequence"/>
</dbReference>
<protein>
    <submittedName>
        <fullName evidence="2 4">Expressed protein</fullName>
    </submittedName>
</protein>
<reference evidence="2 3" key="1">
    <citation type="journal article" date="2013" name="Nature">
        <title>The genomes of four tapeworm species reveal adaptations to parasitism.</title>
        <authorList>
            <person name="Tsai I.J."/>
            <person name="Zarowiecki M."/>
            <person name="Holroyd N."/>
            <person name="Garciarrubio A."/>
            <person name="Sanchez-Flores A."/>
            <person name="Brooks K.L."/>
            <person name="Tracey A."/>
            <person name="Bobes R.J."/>
            <person name="Fragoso G."/>
            <person name="Sciutto E."/>
            <person name="Aslett M."/>
            <person name="Beasley H."/>
            <person name="Bennett H.M."/>
            <person name="Cai J."/>
            <person name="Camicia F."/>
            <person name="Clark R."/>
            <person name="Cucher M."/>
            <person name="De Silva N."/>
            <person name="Day T.A."/>
            <person name="Deplazes P."/>
            <person name="Estrada K."/>
            <person name="Fernandez C."/>
            <person name="Holland P.W."/>
            <person name="Hou J."/>
            <person name="Hu S."/>
            <person name="Huckvale T."/>
            <person name="Hung S.S."/>
            <person name="Kamenetzky L."/>
            <person name="Keane J.A."/>
            <person name="Kiss F."/>
            <person name="Koziol U."/>
            <person name="Lambert O."/>
            <person name="Liu K."/>
            <person name="Luo X."/>
            <person name="Luo Y."/>
            <person name="Macchiaroli N."/>
            <person name="Nichol S."/>
            <person name="Paps J."/>
            <person name="Parkinson J."/>
            <person name="Pouchkina-Stantcheva N."/>
            <person name="Riddiford N."/>
            <person name="Rosenzvit M."/>
            <person name="Salinas G."/>
            <person name="Wasmuth J.D."/>
            <person name="Zamanian M."/>
            <person name="Zheng Y."/>
            <person name="Cai X."/>
            <person name="Soberon X."/>
            <person name="Olson P.D."/>
            <person name="Laclette J.P."/>
            <person name="Brehm K."/>
            <person name="Berriman M."/>
            <person name="Garciarrubio A."/>
            <person name="Bobes R.J."/>
            <person name="Fragoso G."/>
            <person name="Sanchez-Flores A."/>
            <person name="Estrada K."/>
            <person name="Cevallos M.A."/>
            <person name="Morett E."/>
            <person name="Gonzalez V."/>
            <person name="Portillo T."/>
            <person name="Ochoa-Leyva A."/>
            <person name="Jose M.V."/>
            <person name="Sciutto E."/>
            <person name="Landa A."/>
            <person name="Jimenez L."/>
            <person name="Valdes V."/>
            <person name="Carrero J.C."/>
            <person name="Larralde C."/>
            <person name="Morales-Montor J."/>
            <person name="Limon-Lason J."/>
            <person name="Soberon X."/>
            <person name="Laclette J.P."/>
        </authorList>
    </citation>
    <scope>NUCLEOTIDE SEQUENCE [LARGE SCALE GENOMIC DNA]</scope>
</reference>
<evidence type="ECO:0000256" key="1">
    <source>
        <dbReference type="SAM" id="MobiDB-lite"/>
    </source>
</evidence>
<dbReference type="AlphaFoldDB" id="A0A068WMQ5"/>
<evidence type="ECO:0000313" key="2">
    <source>
        <dbReference type="EMBL" id="CDS18953.1"/>
    </source>
</evidence>
<accession>A0A068WMQ5</accession>
<evidence type="ECO:0000313" key="4">
    <source>
        <dbReference type="WBParaSite" id="EgrG_000423100"/>
    </source>
</evidence>
<dbReference type="WBParaSite" id="EgrG_000423100">
    <property type="protein sequence ID" value="EgrG_000423100"/>
    <property type="gene ID" value="EgrG_000423100"/>
</dbReference>
<reference evidence="2" key="2">
    <citation type="submission" date="2014-06" db="EMBL/GenBank/DDBJ databases">
        <authorList>
            <person name="Aslett M."/>
        </authorList>
    </citation>
    <scope>NUCLEOTIDE SEQUENCE</scope>
</reference>
<evidence type="ECO:0000313" key="3">
    <source>
        <dbReference type="Proteomes" id="UP000492820"/>
    </source>
</evidence>
<dbReference type="EMBL" id="LK028579">
    <property type="protein sequence ID" value="CDS18953.1"/>
    <property type="molecule type" value="Genomic_DNA"/>
</dbReference>
<gene>
    <name evidence="2" type="ORF">EgrG_000423100</name>
</gene>
<proteinExistence type="predicted"/>
<feature type="region of interest" description="Disordered" evidence="1">
    <location>
        <begin position="1"/>
        <end position="21"/>
    </location>
</feature>